<feature type="domain" description="Acyl-CoA dehydrogenase/oxidase N-terminal" evidence="9">
    <location>
        <begin position="14"/>
        <end position="125"/>
    </location>
</feature>
<name>A0A932I096_UNCTE</name>
<dbReference type="PROSITE" id="PS00073">
    <property type="entry name" value="ACYL_COA_DH_2"/>
    <property type="match status" value="1"/>
</dbReference>
<dbReference type="Gene3D" id="1.20.140.10">
    <property type="entry name" value="Butyryl-CoA Dehydrogenase, subunit A, domain 3"/>
    <property type="match status" value="1"/>
</dbReference>
<dbReference type="InterPro" id="IPR009100">
    <property type="entry name" value="AcylCoA_DH/oxidase_NM_dom_sf"/>
</dbReference>
<dbReference type="SUPFAM" id="SSF56645">
    <property type="entry name" value="Acyl-CoA dehydrogenase NM domain-like"/>
    <property type="match status" value="1"/>
</dbReference>
<dbReference type="GO" id="GO:0050660">
    <property type="term" value="F:flavin adenine dinucleotide binding"/>
    <property type="evidence" value="ECO:0007669"/>
    <property type="project" value="InterPro"/>
</dbReference>
<feature type="domain" description="Acyl-CoA oxidase/dehydrogenase middle" evidence="8">
    <location>
        <begin position="130"/>
        <end position="223"/>
    </location>
</feature>
<comment type="caution">
    <text evidence="10">The sequence shown here is derived from an EMBL/GenBank/DDBJ whole genome shotgun (WGS) entry which is preliminary data.</text>
</comment>
<comment type="cofactor">
    <cofactor evidence="1 6">
        <name>FAD</name>
        <dbReference type="ChEBI" id="CHEBI:57692"/>
    </cofactor>
</comment>
<dbReference type="Gene3D" id="2.40.110.10">
    <property type="entry name" value="Butyryl-CoA Dehydrogenase, subunit A, domain 2"/>
    <property type="match status" value="1"/>
</dbReference>
<evidence type="ECO:0000259" key="8">
    <source>
        <dbReference type="Pfam" id="PF02770"/>
    </source>
</evidence>
<keyword evidence="4 6" id="KW-0274">FAD</keyword>
<dbReference type="Pfam" id="PF02771">
    <property type="entry name" value="Acyl-CoA_dh_N"/>
    <property type="match status" value="1"/>
</dbReference>
<dbReference type="AlphaFoldDB" id="A0A932I096"/>
<evidence type="ECO:0000256" key="2">
    <source>
        <dbReference type="ARBA" id="ARBA00009347"/>
    </source>
</evidence>
<dbReference type="InterPro" id="IPR036250">
    <property type="entry name" value="AcylCo_DH-like_C"/>
</dbReference>
<dbReference type="PANTHER" id="PTHR43884">
    <property type="entry name" value="ACYL-COA DEHYDROGENASE"/>
    <property type="match status" value="1"/>
</dbReference>
<dbReference type="Proteomes" id="UP000782312">
    <property type="component" value="Unassembled WGS sequence"/>
</dbReference>
<protein>
    <submittedName>
        <fullName evidence="10">Acyl-CoA dehydrogenase family protein</fullName>
    </submittedName>
</protein>
<dbReference type="FunFam" id="1.20.140.10:FF:000011">
    <property type="entry name" value="Medium-chain specific acyl-CoA dehydrogenase, mitochondrial"/>
    <property type="match status" value="1"/>
</dbReference>
<evidence type="ECO:0000313" key="10">
    <source>
        <dbReference type="EMBL" id="MBI3127041.1"/>
    </source>
</evidence>
<evidence type="ECO:0000259" key="7">
    <source>
        <dbReference type="Pfam" id="PF00441"/>
    </source>
</evidence>
<dbReference type="InterPro" id="IPR013786">
    <property type="entry name" value="AcylCoA_DH/ox_N"/>
</dbReference>
<dbReference type="Pfam" id="PF02770">
    <property type="entry name" value="Acyl-CoA_dh_M"/>
    <property type="match status" value="1"/>
</dbReference>
<evidence type="ECO:0000256" key="1">
    <source>
        <dbReference type="ARBA" id="ARBA00001974"/>
    </source>
</evidence>
<dbReference type="PANTHER" id="PTHR43884:SF12">
    <property type="entry name" value="ISOVALERYL-COA DEHYDROGENASE, MITOCHONDRIAL-RELATED"/>
    <property type="match status" value="1"/>
</dbReference>
<sequence length="389" mass="41816">MTSPGTAGLPFHLTEPQEMLRRVVRELAGRHIAPRAAEIDEREEYPEDVFQLLKAQGLLGLYVPPEYGGSGMGILGTCVAVEEIARVCSNSPLFLSVHLLATRPIAVAGSAAQKERYLRGVATGELRGSLAMTEPHAGSDVANIRTRAARDGDSFVIDGQKAFCTGSAHADFIVVAAKTDPGAGSRGISMLIAPKGTPGLRVGRRERKMGMRGIPTCEVLLEGCRVPAENLVGEEHNGFRAAMRGFNQARPVIGARGVGLAQGCLDYASNYAKEREAFGRPIAEHQAIQFMLADMFLATEAARLLVRRAAAMVDAGRDGRECVRYVSAAKCYASDAAMRVSVDAIQVLGGAGYMKDHPLERFMRDAKQLQIIEGTNQIQRSLIAREVLG</sequence>
<comment type="similarity">
    <text evidence="2 6">Belongs to the acyl-CoA dehydrogenase family.</text>
</comment>
<dbReference type="EMBL" id="JACPUR010000014">
    <property type="protein sequence ID" value="MBI3127041.1"/>
    <property type="molecule type" value="Genomic_DNA"/>
</dbReference>
<dbReference type="InterPro" id="IPR037069">
    <property type="entry name" value="AcylCoA_DH/ox_N_sf"/>
</dbReference>
<dbReference type="FunFam" id="1.10.540.10:FF:000002">
    <property type="entry name" value="Acyl-CoA dehydrogenase FadE19"/>
    <property type="match status" value="1"/>
</dbReference>
<dbReference type="InterPro" id="IPR006089">
    <property type="entry name" value="Acyl-CoA_DH_CS"/>
</dbReference>
<evidence type="ECO:0000256" key="5">
    <source>
        <dbReference type="ARBA" id="ARBA00023002"/>
    </source>
</evidence>
<feature type="domain" description="Acyl-CoA dehydrogenase/oxidase C-terminal" evidence="7">
    <location>
        <begin position="237"/>
        <end position="387"/>
    </location>
</feature>
<reference evidence="10" key="1">
    <citation type="submission" date="2020-07" db="EMBL/GenBank/DDBJ databases">
        <title>Huge and variable diversity of episymbiotic CPR bacteria and DPANN archaea in groundwater ecosystems.</title>
        <authorList>
            <person name="He C.Y."/>
            <person name="Keren R."/>
            <person name="Whittaker M."/>
            <person name="Farag I.F."/>
            <person name="Doudna J."/>
            <person name="Cate J.H.D."/>
            <person name="Banfield J.F."/>
        </authorList>
    </citation>
    <scope>NUCLEOTIDE SEQUENCE</scope>
    <source>
        <strain evidence="10">NC_groundwater_763_Ag_S-0.2um_68_21</strain>
    </source>
</reference>
<dbReference type="PIRSF" id="PIRSF016578">
    <property type="entry name" value="HsaA"/>
    <property type="match status" value="1"/>
</dbReference>
<evidence type="ECO:0000256" key="6">
    <source>
        <dbReference type="RuleBase" id="RU362125"/>
    </source>
</evidence>
<dbReference type="Pfam" id="PF00441">
    <property type="entry name" value="Acyl-CoA_dh_1"/>
    <property type="match status" value="1"/>
</dbReference>
<accession>A0A932I096</accession>
<dbReference type="Gene3D" id="1.10.540.10">
    <property type="entry name" value="Acyl-CoA dehydrogenase/oxidase, N-terminal domain"/>
    <property type="match status" value="1"/>
</dbReference>
<dbReference type="SUPFAM" id="SSF47203">
    <property type="entry name" value="Acyl-CoA dehydrogenase C-terminal domain-like"/>
    <property type="match status" value="1"/>
</dbReference>
<dbReference type="InterPro" id="IPR009075">
    <property type="entry name" value="AcylCo_DH/oxidase_C"/>
</dbReference>
<keyword evidence="5 6" id="KW-0560">Oxidoreductase</keyword>
<gene>
    <name evidence="10" type="ORF">HYZ11_05510</name>
</gene>
<organism evidence="10 11">
    <name type="scientific">Tectimicrobiota bacterium</name>
    <dbReference type="NCBI Taxonomy" id="2528274"/>
    <lineage>
        <taxon>Bacteria</taxon>
        <taxon>Pseudomonadati</taxon>
        <taxon>Nitrospinota/Tectimicrobiota group</taxon>
        <taxon>Candidatus Tectimicrobiota</taxon>
    </lineage>
</organism>
<evidence type="ECO:0000259" key="9">
    <source>
        <dbReference type="Pfam" id="PF02771"/>
    </source>
</evidence>
<proteinExistence type="inferred from homology"/>
<evidence type="ECO:0000313" key="11">
    <source>
        <dbReference type="Proteomes" id="UP000782312"/>
    </source>
</evidence>
<evidence type="ECO:0000256" key="3">
    <source>
        <dbReference type="ARBA" id="ARBA00022630"/>
    </source>
</evidence>
<dbReference type="GO" id="GO:0003995">
    <property type="term" value="F:acyl-CoA dehydrogenase activity"/>
    <property type="evidence" value="ECO:0007669"/>
    <property type="project" value="InterPro"/>
</dbReference>
<keyword evidence="3 6" id="KW-0285">Flavoprotein</keyword>
<dbReference type="FunFam" id="2.40.110.10:FF:000001">
    <property type="entry name" value="Acyl-CoA dehydrogenase, mitochondrial"/>
    <property type="match status" value="1"/>
</dbReference>
<dbReference type="InterPro" id="IPR046373">
    <property type="entry name" value="Acyl-CoA_Oxase/DH_mid-dom_sf"/>
</dbReference>
<evidence type="ECO:0000256" key="4">
    <source>
        <dbReference type="ARBA" id="ARBA00022827"/>
    </source>
</evidence>
<dbReference type="InterPro" id="IPR006091">
    <property type="entry name" value="Acyl-CoA_Oxase/DH_mid-dom"/>
</dbReference>